<evidence type="ECO:0000313" key="1">
    <source>
        <dbReference type="EMBL" id="CSC26422.1"/>
    </source>
</evidence>
<dbReference type="Proteomes" id="UP000041770">
    <property type="component" value="Unassembled WGS sequence"/>
</dbReference>
<organism evidence="1 2">
    <name type="scientific">Vibrio cholerae</name>
    <dbReference type="NCBI Taxonomy" id="666"/>
    <lineage>
        <taxon>Bacteria</taxon>
        <taxon>Pseudomonadati</taxon>
        <taxon>Pseudomonadota</taxon>
        <taxon>Gammaproteobacteria</taxon>
        <taxon>Vibrionales</taxon>
        <taxon>Vibrionaceae</taxon>
        <taxon>Vibrio</taxon>
    </lineage>
</organism>
<dbReference type="EMBL" id="CWQY01000004">
    <property type="protein sequence ID" value="CSC26422.1"/>
    <property type="molecule type" value="Genomic_DNA"/>
</dbReference>
<name>A0A655R3V1_VIBCL</name>
<accession>A0A655R3V1</accession>
<evidence type="ECO:0000313" key="2">
    <source>
        <dbReference type="Proteomes" id="UP000041770"/>
    </source>
</evidence>
<reference evidence="1 2" key="1">
    <citation type="submission" date="2015-07" db="EMBL/GenBank/DDBJ databases">
        <authorList>
            <consortium name="Pathogen Informatics"/>
        </authorList>
    </citation>
    <scope>NUCLEOTIDE SEQUENCE [LARGE SCALE GENOMIC DNA]</scope>
    <source>
        <strain evidence="1 2">A316</strain>
    </source>
</reference>
<protein>
    <submittedName>
        <fullName evidence="1">Uncharacterized protein</fullName>
    </submittedName>
</protein>
<sequence length="34" mass="3833">MQAIIAIQIDFWVVFSLLSFNETAGLLFFGIEQA</sequence>
<dbReference type="AlphaFoldDB" id="A0A655R3V1"/>
<proteinExistence type="predicted"/>
<gene>
    <name evidence="1" type="ORF">ERS013200_01010</name>
</gene>